<feature type="domain" description="Armadillo-like repeats" evidence="1">
    <location>
        <begin position="171"/>
        <end position="261"/>
    </location>
</feature>
<dbReference type="GO" id="GO:0009941">
    <property type="term" value="C:chloroplast envelope"/>
    <property type="evidence" value="ECO:0007669"/>
    <property type="project" value="TreeGrafter"/>
</dbReference>
<evidence type="ECO:0000259" key="1">
    <source>
        <dbReference type="Pfam" id="PF22915"/>
    </source>
</evidence>
<dbReference type="PANTHER" id="PTHR36793:SF1">
    <property type="entry name" value="RIBOSOMAL RNA SMALL SUBUNIT METHYLTRANSFERASE J"/>
    <property type="match status" value="1"/>
</dbReference>
<feature type="domain" description="Armadillo-like repeats" evidence="1">
    <location>
        <begin position="505"/>
        <end position="575"/>
    </location>
</feature>
<sequence length="619" mass="69489">MASTSTIPLELRLSSAALSSTQGPPCKLAFAYNPLLKASTSLSSMDLRTRSYFLQPAFRTSRCRLSVACTEQGSGKSPAPSETDNLMASMIPSDEKVPLDPNESTSLQAMTAVLVGFCLGYFTTRVWRAGWFLVKSSLRAKRLCTKLDRYFPAARSTMTPVIFNNIAKENGISREAVLTTYIHHVLIVRTFDDELVADLTHLRRVSNLDDKAVVDILCEIGRRIVRLGGPLCVDTTGLTEWELEDQRLTRLAFTKTLSLAETWFPDNLDSSKVVEAFELTEEDAVKLRKDPLIFDPTFSLSDGDLALDNLATLGRTSVANYLRRCPDFGKLRAYSAALSSKKGSQCKQSSVRTPIVTTPTSFSSLNLQIHSHFFQPVFRTSRTCRLVINAEQASHVAAAPSEADNLRTNVIASEEKAPQEVRGRDNVQTWALILLGVWMGYYMLKKGRYAKKPVTGWSYVKKVLEECFSTDRNSLTPEMFDSIVQVTCIPARDILMAYIDEEHVTPFDSRMVQDLTQLKNASGLPDEILVSILCELAGYVADRGDMNREYNSISETQMEWDTEMRDAFGNILYLAKIWFPDEDHYTEVRQACWLSESLANIIRLDPTQVNQEVPMNYRL</sequence>
<dbReference type="PANTHER" id="PTHR36793">
    <property type="entry name" value="RIBOSOMAL RNA SMALL SUBUNIT METHYLTRANSFERASE J"/>
    <property type="match status" value="1"/>
</dbReference>
<dbReference type="Pfam" id="PF22915">
    <property type="entry name" value="ARMH5"/>
    <property type="match status" value="2"/>
</dbReference>
<name>A0A176VJ14_MARPO</name>
<dbReference type="InterPro" id="IPR055241">
    <property type="entry name" value="Armadillo_rpt_dom"/>
</dbReference>
<gene>
    <name evidence="2" type="ORF">AXG93_2958s1550</name>
</gene>
<dbReference type="EMBL" id="LVLJ01003787">
    <property type="protein sequence ID" value="OAE19776.1"/>
    <property type="molecule type" value="Genomic_DNA"/>
</dbReference>
<evidence type="ECO:0000313" key="2">
    <source>
        <dbReference type="EMBL" id="OAE19776.1"/>
    </source>
</evidence>
<protein>
    <recommendedName>
        <fullName evidence="1">Armadillo-like repeats domain-containing protein</fullName>
    </recommendedName>
</protein>
<dbReference type="GO" id="GO:0009535">
    <property type="term" value="C:chloroplast thylakoid membrane"/>
    <property type="evidence" value="ECO:0007669"/>
    <property type="project" value="TreeGrafter"/>
</dbReference>
<keyword evidence="3" id="KW-1185">Reference proteome</keyword>
<proteinExistence type="predicted"/>
<dbReference type="Proteomes" id="UP000077202">
    <property type="component" value="Unassembled WGS sequence"/>
</dbReference>
<dbReference type="AlphaFoldDB" id="A0A176VJ14"/>
<organism evidence="2 3">
    <name type="scientific">Marchantia polymorpha subsp. ruderalis</name>
    <dbReference type="NCBI Taxonomy" id="1480154"/>
    <lineage>
        <taxon>Eukaryota</taxon>
        <taxon>Viridiplantae</taxon>
        <taxon>Streptophyta</taxon>
        <taxon>Embryophyta</taxon>
        <taxon>Marchantiophyta</taxon>
        <taxon>Marchantiopsida</taxon>
        <taxon>Marchantiidae</taxon>
        <taxon>Marchantiales</taxon>
        <taxon>Marchantiaceae</taxon>
        <taxon>Marchantia</taxon>
    </lineage>
</organism>
<reference evidence="2" key="1">
    <citation type="submission" date="2016-03" db="EMBL/GenBank/DDBJ databases">
        <title>Mechanisms controlling the formation of the plant cell surface in tip-growing cells are functionally conserved among land plants.</title>
        <authorList>
            <person name="Honkanen S."/>
            <person name="Jones V.A."/>
            <person name="Morieri G."/>
            <person name="Champion C."/>
            <person name="Hetherington A.J."/>
            <person name="Kelly S."/>
            <person name="Saint-Marcoux D."/>
            <person name="Proust H."/>
            <person name="Prescott H."/>
            <person name="Dolan L."/>
        </authorList>
    </citation>
    <scope>NUCLEOTIDE SEQUENCE [LARGE SCALE GENOMIC DNA]</scope>
    <source>
        <tissue evidence="2">Whole gametophyte</tissue>
    </source>
</reference>
<comment type="caution">
    <text evidence="2">The sequence shown here is derived from an EMBL/GenBank/DDBJ whole genome shotgun (WGS) entry which is preliminary data.</text>
</comment>
<evidence type="ECO:0000313" key="3">
    <source>
        <dbReference type="Proteomes" id="UP000077202"/>
    </source>
</evidence>
<accession>A0A176VJ14</accession>